<dbReference type="InterPro" id="IPR029063">
    <property type="entry name" value="SAM-dependent_MTases_sf"/>
</dbReference>
<comment type="similarity">
    <text evidence="1">Belongs to the CFA/CMAS family.</text>
</comment>
<dbReference type="Gene3D" id="3.40.50.150">
    <property type="entry name" value="Vaccinia Virus protein VP39"/>
    <property type="match status" value="1"/>
</dbReference>
<evidence type="ECO:0000256" key="4">
    <source>
        <dbReference type="ARBA" id="ARBA00022691"/>
    </source>
</evidence>
<evidence type="ECO:0000256" key="1">
    <source>
        <dbReference type="ARBA" id="ARBA00010815"/>
    </source>
</evidence>
<keyword evidence="3" id="KW-0808">Transferase</keyword>
<dbReference type="Proteomes" id="UP000005615">
    <property type="component" value="Unassembled WGS sequence"/>
</dbReference>
<keyword evidence="2" id="KW-0489">Methyltransferase</keyword>
<gene>
    <name evidence="6" type="ORF">IMCC3088_998</name>
</gene>
<name>F3L0Q6_9GAMM</name>
<organism evidence="6 7">
    <name type="scientific">Aequoribacter fuscus</name>
    <dbReference type="NCBI Taxonomy" id="2518989"/>
    <lineage>
        <taxon>Bacteria</taxon>
        <taxon>Pseudomonadati</taxon>
        <taxon>Pseudomonadota</taxon>
        <taxon>Gammaproteobacteria</taxon>
        <taxon>Cellvibrionales</taxon>
        <taxon>Halieaceae</taxon>
        <taxon>Aequoribacter</taxon>
    </lineage>
</organism>
<protein>
    <submittedName>
        <fullName evidence="6">Cyclopropane-fatty-acyl-phospholipid synthase</fullName>
    </submittedName>
</protein>
<reference evidence="6 7" key="1">
    <citation type="journal article" date="2011" name="J. Bacteriol.">
        <title>Genome sequence of strain IMCC3088, a proteorhodopsin-containing marine bacterium belonging to the OM60/NOR5 clade.</title>
        <authorList>
            <person name="Jang Y."/>
            <person name="Oh H.M."/>
            <person name="Kang I."/>
            <person name="Lee K."/>
            <person name="Yang S.J."/>
            <person name="Cho J.C."/>
        </authorList>
    </citation>
    <scope>NUCLEOTIDE SEQUENCE [LARGE SCALE GENOMIC DNA]</scope>
    <source>
        <strain evidence="6 7">IMCC3088</strain>
    </source>
</reference>
<keyword evidence="7" id="KW-1185">Reference proteome</keyword>
<evidence type="ECO:0000256" key="3">
    <source>
        <dbReference type="ARBA" id="ARBA00022679"/>
    </source>
</evidence>
<dbReference type="Pfam" id="PF02353">
    <property type="entry name" value="CMAS"/>
    <property type="match status" value="1"/>
</dbReference>
<accession>F3L0Q6</accession>
<dbReference type="InterPro" id="IPR003333">
    <property type="entry name" value="CMAS"/>
</dbReference>
<dbReference type="CDD" id="cd02440">
    <property type="entry name" value="AdoMet_MTases"/>
    <property type="match status" value="1"/>
</dbReference>
<dbReference type="PIRSF" id="PIRSF003085">
    <property type="entry name" value="CMAS"/>
    <property type="match status" value="1"/>
</dbReference>
<evidence type="ECO:0000256" key="2">
    <source>
        <dbReference type="ARBA" id="ARBA00022603"/>
    </source>
</evidence>
<sequence length="419" mass="47545">MNTPSVGSIRLPKIGLRQGKSNIARQLFLTLLHKAQVGHLELREGDQSMQYGQADCASGIRASVQVHDQQLYRDMLGGGSIAAGEAYIRGYWSTPNLTEVMRFFSANLHLLEGFKSKHSWLFKQTLRLQHFFNRNTQTGSRKNIAAHYDLGNDFFQHFLDPTMMYSAAVYEDNTSNLHEASINKLRILCEQLELKPSDHLVEIGSGWGAMAVYAAQNYGCKVTTTTISQEQFKLTCERVKEAGLEDRVTVLCEDYRDLKGQYDKLVSIEMIEAVGHEFFATYFAKLSSLLKSNGVAVIQGITIPDARYEAYKSSVDFINRYIFPGGCLPSLGQIATHIAEQTDLEMIHLRDITQDYARTLAAWRDRFFQNLGAIKAMGFDDDFERLWEYYLCYCEGGFRERVIGTVQLTFAKPGYRPSF</sequence>
<dbReference type="SUPFAM" id="SSF53335">
    <property type="entry name" value="S-adenosyl-L-methionine-dependent methyltransferases"/>
    <property type="match status" value="1"/>
</dbReference>
<dbReference type="InterPro" id="IPR050723">
    <property type="entry name" value="CFA/CMAS"/>
</dbReference>
<dbReference type="OrthoDB" id="9782855at2"/>
<comment type="caution">
    <text evidence="6">The sequence shown here is derived from an EMBL/GenBank/DDBJ whole genome shotgun (WGS) entry which is preliminary data.</text>
</comment>
<keyword evidence="5" id="KW-0443">Lipid metabolism</keyword>
<evidence type="ECO:0000313" key="6">
    <source>
        <dbReference type="EMBL" id="EGG30113.1"/>
    </source>
</evidence>
<dbReference type="PANTHER" id="PTHR43667">
    <property type="entry name" value="CYCLOPROPANE-FATTY-ACYL-PHOSPHOLIPID SYNTHASE"/>
    <property type="match status" value="1"/>
</dbReference>
<dbReference type="AlphaFoldDB" id="F3L0Q6"/>
<dbReference type="eggNOG" id="COG2230">
    <property type="taxonomic scope" value="Bacteria"/>
</dbReference>
<dbReference type="GO" id="GO:0032259">
    <property type="term" value="P:methylation"/>
    <property type="evidence" value="ECO:0007669"/>
    <property type="project" value="UniProtKB-KW"/>
</dbReference>
<dbReference type="GO" id="GO:0008610">
    <property type="term" value="P:lipid biosynthetic process"/>
    <property type="evidence" value="ECO:0007669"/>
    <property type="project" value="InterPro"/>
</dbReference>
<dbReference type="PANTHER" id="PTHR43667:SF2">
    <property type="entry name" value="FATTY ACID C-METHYL TRANSFERASE"/>
    <property type="match status" value="1"/>
</dbReference>
<proteinExistence type="inferred from homology"/>
<dbReference type="GO" id="GO:0008168">
    <property type="term" value="F:methyltransferase activity"/>
    <property type="evidence" value="ECO:0007669"/>
    <property type="project" value="UniProtKB-KW"/>
</dbReference>
<dbReference type="EMBL" id="AEIG01000024">
    <property type="protein sequence ID" value="EGG30113.1"/>
    <property type="molecule type" value="Genomic_DNA"/>
</dbReference>
<evidence type="ECO:0000256" key="5">
    <source>
        <dbReference type="ARBA" id="ARBA00023098"/>
    </source>
</evidence>
<keyword evidence="4" id="KW-0949">S-adenosyl-L-methionine</keyword>
<evidence type="ECO:0000313" key="7">
    <source>
        <dbReference type="Proteomes" id="UP000005615"/>
    </source>
</evidence>
<dbReference type="RefSeq" id="WP_009575288.1">
    <property type="nucleotide sequence ID" value="NZ_AEIG01000024.1"/>
</dbReference>
<dbReference type="STRING" id="2518989.IMCC3088_998"/>